<dbReference type="PANTHER" id="PTHR23098:SF16">
    <property type="entry name" value="REGULATORY PROTEIN ZESTE"/>
    <property type="match status" value="1"/>
</dbReference>
<dbReference type="Pfam" id="PF13873">
    <property type="entry name" value="Myb_DNA-bind_5"/>
    <property type="match status" value="1"/>
</dbReference>
<evidence type="ECO:0000256" key="1">
    <source>
        <dbReference type="ARBA" id="ARBA00011764"/>
    </source>
</evidence>
<evidence type="ECO:0000313" key="9">
    <source>
        <dbReference type="Proteomes" id="UP001152799"/>
    </source>
</evidence>
<sequence>MLYPKQLEIIIHFLEKNRDVVAGRAAGPNAKKIIKDKWQILADKLNSVGYGFKTADKWMKTWTDMKYNLKKKAAETKKEQTKTGGGLGVTKVLTPFEERALQLLGSSFIGLNEPEVGLPKSYSTFPLIPPINENRNEPSTPKLIDENICHITREHSTKALESSGSVSGCSESYLLGDDIQRNLNNITTVLSEVLVPHLEQTLRGRLPDLSVFSTKEQNGSLKNDTGKDATNDCPYSER</sequence>
<keyword evidence="3" id="KW-0805">Transcription regulation</keyword>
<feature type="compositionally biased region" description="Basic and acidic residues" evidence="6">
    <location>
        <begin position="224"/>
        <end position="238"/>
    </location>
</feature>
<evidence type="ECO:0000256" key="2">
    <source>
        <dbReference type="ARBA" id="ARBA00016807"/>
    </source>
</evidence>
<dbReference type="AlphaFoldDB" id="A0A9N9MZC1"/>
<evidence type="ECO:0000256" key="4">
    <source>
        <dbReference type="ARBA" id="ARBA00023163"/>
    </source>
</evidence>
<dbReference type="EMBL" id="OU892285">
    <property type="protein sequence ID" value="CAG9773468.1"/>
    <property type="molecule type" value="Genomic_DNA"/>
</dbReference>
<dbReference type="InterPro" id="IPR028002">
    <property type="entry name" value="Myb_DNA-bind_5"/>
</dbReference>
<dbReference type="OrthoDB" id="7540822at2759"/>
<accession>A0A9N9MZC1</accession>
<evidence type="ECO:0000256" key="3">
    <source>
        <dbReference type="ARBA" id="ARBA00023015"/>
    </source>
</evidence>
<feature type="region of interest" description="Disordered" evidence="6">
    <location>
        <begin position="216"/>
        <end position="238"/>
    </location>
</feature>
<keyword evidence="9" id="KW-1185">Reference proteome</keyword>
<comment type="subunit">
    <text evidence="1">Self-associates forming complexes of several hundred monomers.</text>
</comment>
<reference evidence="8" key="1">
    <citation type="submission" date="2022-01" db="EMBL/GenBank/DDBJ databases">
        <authorList>
            <person name="King R."/>
        </authorList>
    </citation>
    <scope>NUCLEOTIDE SEQUENCE</scope>
</reference>
<dbReference type="GO" id="GO:0005634">
    <property type="term" value="C:nucleus"/>
    <property type="evidence" value="ECO:0007669"/>
    <property type="project" value="TreeGrafter"/>
</dbReference>
<proteinExistence type="predicted"/>
<protein>
    <recommendedName>
        <fullName evidence="2">Regulatory protein zeste</fullName>
    </recommendedName>
</protein>
<gene>
    <name evidence="8" type="ORF">CEUTPL_LOCUS13859</name>
</gene>
<keyword evidence="4" id="KW-0804">Transcription</keyword>
<dbReference type="Proteomes" id="UP001152799">
    <property type="component" value="Chromosome 9"/>
</dbReference>
<name>A0A9N9MZC1_9CUCU</name>
<evidence type="ECO:0000259" key="7">
    <source>
        <dbReference type="Pfam" id="PF13873"/>
    </source>
</evidence>
<feature type="domain" description="Myb/SANT-like DNA-binding" evidence="7">
    <location>
        <begin position="5"/>
        <end position="74"/>
    </location>
</feature>
<evidence type="ECO:0000313" key="8">
    <source>
        <dbReference type="EMBL" id="CAG9773468.1"/>
    </source>
</evidence>
<comment type="function">
    <text evidence="5">Involved in transvection phenomena (= synapsis-dependent gene expression), where the synaptic pairing of chromosomes carrying genes with which zeste interacts influences the expression of these genes. Zeste binds to DNA and stimulates transcription from a nearby promoter.</text>
</comment>
<evidence type="ECO:0000256" key="6">
    <source>
        <dbReference type="SAM" id="MobiDB-lite"/>
    </source>
</evidence>
<evidence type="ECO:0000256" key="5">
    <source>
        <dbReference type="ARBA" id="ARBA00025466"/>
    </source>
</evidence>
<organism evidence="8 9">
    <name type="scientific">Ceutorhynchus assimilis</name>
    <name type="common">cabbage seed weevil</name>
    <dbReference type="NCBI Taxonomy" id="467358"/>
    <lineage>
        <taxon>Eukaryota</taxon>
        <taxon>Metazoa</taxon>
        <taxon>Ecdysozoa</taxon>
        <taxon>Arthropoda</taxon>
        <taxon>Hexapoda</taxon>
        <taxon>Insecta</taxon>
        <taxon>Pterygota</taxon>
        <taxon>Neoptera</taxon>
        <taxon>Endopterygota</taxon>
        <taxon>Coleoptera</taxon>
        <taxon>Polyphaga</taxon>
        <taxon>Cucujiformia</taxon>
        <taxon>Curculionidae</taxon>
        <taxon>Ceutorhynchinae</taxon>
        <taxon>Ceutorhynchus</taxon>
    </lineage>
</organism>
<dbReference type="PANTHER" id="PTHR23098">
    <property type="entry name" value="AGAP001331-PA-RELATED"/>
    <property type="match status" value="1"/>
</dbReference>